<organism evidence="4 5">
    <name type="scientific">Parahaliea aestuarii</name>
    <dbReference type="NCBI Taxonomy" id="1852021"/>
    <lineage>
        <taxon>Bacteria</taxon>
        <taxon>Pseudomonadati</taxon>
        <taxon>Pseudomonadota</taxon>
        <taxon>Gammaproteobacteria</taxon>
        <taxon>Cellvibrionales</taxon>
        <taxon>Halieaceae</taxon>
        <taxon>Parahaliea</taxon>
    </lineage>
</organism>
<dbReference type="OrthoDB" id="9810734at2"/>
<dbReference type="CDD" id="cd05233">
    <property type="entry name" value="SDR_c"/>
    <property type="match status" value="1"/>
</dbReference>
<dbReference type="Gene3D" id="3.40.50.720">
    <property type="entry name" value="NAD(P)-binding Rossmann-like Domain"/>
    <property type="match status" value="1"/>
</dbReference>
<dbReference type="PANTHER" id="PTHR24321:SF8">
    <property type="entry name" value="ESTRADIOL 17-BETA-DEHYDROGENASE 8-RELATED"/>
    <property type="match status" value="1"/>
</dbReference>
<protein>
    <submittedName>
        <fullName evidence="4">SDR family oxidoreductase</fullName>
    </submittedName>
</protein>
<dbReference type="PRINTS" id="PR00081">
    <property type="entry name" value="GDHRDH"/>
</dbReference>
<evidence type="ECO:0000256" key="3">
    <source>
        <dbReference type="RuleBase" id="RU000363"/>
    </source>
</evidence>
<dbReference type="EMBL" id="VRYZ01000001">
    <property type="protein sequence ID" value="TXS95076.1"/>
    <property type="molecule type" value="Genomic_DNA"/>
</dbReference>
<gene>
    <name evidence="4" type="ORF">FVW59_04035</name>
</gene>
<evidence type="ECO:0000256" key="2">
    <source>
        <dbReference type="ARBA" id="ARBA00023002"/>
    </source>
</evidence>
<proteinExistence type="inferred from homology"/>
<dbReference type="GO" id="GO:0016491">
    <property type="term" value="F:oxidoreductase activity"/>
    <property type="evidence" value="ECO:0007669"/>
    <property type="project" value="UniProtKB-KW"/>
</dbReference>
<dbReference type="PRINTS" id="PR00080">
    <property type="entry name" value="SDRFAMILY"/>
</dbReference>
<dbReference type="InterPro" id="IPR002347">
    <property type="entry name" value="SDR_fam"/>
</dbReference>
<name>A0A5C9A2Y7_9GAMM</name>
<keyword evidence="5" id="KW-1185">Reference proteome</keyword>
<dbReference type="InterPro" id="IPR036291">
    <property type="entry name" value="NAD(P)-bd_dom_sf"/>
</dbReference>
<dbReference type="PANTHER" id="PTHR24321">
    <property type="entry name" value="DEHYDROGENASES, SHORT CHAIN"/>
    <property type="match status" value="1"/>
</dbReference>
<comment type="similarity">
    <text evidence="1 3">Belongs to the short-chain dehydrogenases/reductases (SDR) family.</text>
</comment>
<accession>A0A5C9A2Y7</accession>
<reference evidence="4 5" key="1">
    <citation type="submission" date="2019-08" db="EMBL/GenBank/DDBJ databases">
        <title>Parahaliea maris sp. nov., isolated from the surface seawater.</title>
        <authorList>
            <person name="Liu Y."/>
        </authorList>
    </citation>
    <scope>NUCLEOTIDE SEQUENCE [LARGE SCALE GENOMIC DNA]</scope>
    <source>
        <strain evidence="4 5">S2-26</strain>
    </source>
</reference>
<dbReference type="AlphaFoldDB" id="A0A5C9A2Y7"/>
<dbReference type="InterPro" id="IPR020904">
    <property type="entry name" value="Sc_DH/Rdtase_CS"/>
</dbReference>
<sequence length="276" mass="28631">MVKPSGSRCSINDITEWESSTMLSGLQGKTVLVTGAAGGIGSATCRRFLDEGANVVAADLNTESLSFAESERVRRVDVDLRRAEGAAACIDAAVESFGALDLAFLGAGVECRAAMVADFSEAEYERVFDVNVRGMFLCSQAIVKHLQASGRSGGILMVSSIAGLTGNATTSIYNASKHAVVGISRCLAREVGSQGIRVNVLCPGMVDTRMAHSLEQSMGAASGLEATQVRAAVEAGSSLGRYATADEVASMGAWILSDEAPYCHGEIFTIGGGMMA</sequence>
<dbReference type="PROSITE" id="PS00061">
    <property type="entry name" value="ADH_SHORT"/>
    <property type="match status" value="1"/>
</dbReference>
<dbReference type="Proteomes" id="UP000321933">
    <property type="component" value="Unassembled WGS sequence"/>
</dbReference>
<evidence type="ECO:0000313" key="5">
    <source>
        <dbReference type="Proteomes" id="UP000321933"/>
    </source>
</evidence>
<dbReference type="Pfam" id="PF00106">
    <property type="entry name" value="adh_short"/>
    <property type="match status" value="1"/>
</dbReference>
<evidence type="ECO:0000313" key="4">
    <source>
        <dbReference type="EMBL" id="TXS95076.1"/>
    </source>
</evidence>
<dbReference type="SUPFAM" id="SSF51735">
    <property type="entry name" value="NAD(P)-binding Rossmann-fold domains"/>
    <property type="match status" value="1"/>
</dbReference>
<evidence type="ECO:0000256" key="1">
    <source>
        <dbReference type="ARBA" id="ARBA00006484"/>
    </source>
</evidence>
<keyword evidence="2" id="KW-0560">Oxidoreductase</keyword>
<dbReference type="FunFam" id="3.40.50.720:FF:000084">
    <property type="entry name" value="Short-chain dehydrogenase reductase"/>
    <property type="match status" value="1"/>
</dbReference>
<comment type="caution">
    <text evidence="4">The sequence shown here is derived from an EMBL/GenBank/DDBJ whole genome shotgun (WGS) entry which is preliminary data.</text>
</comment>